<gene>
    <name evidence="3" type="ORF">HNR21_003641</name>
</gene>
<dbReference type="InterPro" id="IPR000740">
    <property type="entry name" value="GrpE"/>
</dbReference>
<sequence length="240" mass="25614">MSSAQDHPAGSAGDDRVAPGRNTSPEPPQPPPEGRPRGEPAVPPAEADPDRQAPARVAAELARLAAAVEREHERAAHREAVIDRLHQDVQTLRRGELHAMFDPVRAVLFRLHDLTAREARRWAEDPPDPAHAAALLAAVSDEIAEALARTGAERFATRPGDRYDPARHRPVGTEPVADPALDGTVVGVCADGFERAGRVVRKAEVRVGRHRAPDADGDGDGGDDPAARSVPLPRSSSSNR</sequence>
<feature type="region of interest" description="Disordered" evidence="2">
    <location>
        <begin position="151"/>
        <end position="178"/>
    </location>
</feature>
<dbReference type="GO" id="GO:0051087">
    <property type="term" value="F:protein-folding chaperone binding"/>
    <property type="evidence" value="ECO:0007669"/>
    <property type="project" value="InterPro"/>
</dbReference>
<reference evidence="3 4" key="1">
    <citation type="submission" date="2020-08" db="EMBL/GenBank/DDBJ databases">
        <title>Sequencing the genomes of 1000 actinobacteria strains.</title>
        <authorList>
            <person name="Klenk H.-P."/>
        </authorList>
    </citation>
    <scope>NUCLEOTIDE SEQUENCE [LARGE SCALE GENOMIC DNA]</scope>
    <source>
        <strain evidence="3 4">DSM 45823</strain>
    </source>
</reference>
<feature type="region of interest" description="Disordered" evidence="2">
    <location>
        <begin position="1"/>
        <end position="55"/>
    </location>
</feature>
<dbReference type="Gene3D" id="2.30.22.10">
    <property type="entry name" value="Head domain of nucleotide exchange factor GrpE"/>
    <property type="match status" value="1"/>
</dbReference>
<dbReference type="Proteomes" id="UP000539313">
    <property type="component" value="Unassembled WGS sequence"/>
</dbReference>
<feature type="region of interest" description="Disordered" evidence="2">
    <location>
        <begin position="201"/>
        <end position="240"/>
    </location>
</feature>
<name>A0A7W3MZI5_9ACTN</name>
<evidence type="ECO:0000313" key="4">
    <source>
        <dbReference type="Proteomes" id="UP000539313"/>
    </source>
</evidence>
<dbReference type="SUPFAM" id="SSF51064">
    <property type="entry name" value="Head domain of nucleotide exchange factor GrpE"/>
    <property type="match status" value="1"/>
</dbReference>
<dbReference type="EMBL" id="JACJII010000001">
    <property type="protein sequence ID" value="MBA9004759.1"/>
    <property type="molecule type" value="Genomic_DNA"/>
</dbReference>
<evidence type="ECO:0000256" key="1">
    <source>
        <dbReference type="ARBA" id="ARBA00023186"/>
    </source>
</evidence>
<dbReference type="InterPro" id="IPR009012">
    <property type="entry name" value="GrpE_head"/>
</dbReference>
<dbReference type="Pfam" id="PF01025">
    <property type="entry name" value="GrpE"/>
    <property type="match status" value="1"/>
</dbReference>
<dbReference type="GO" id="GO:0006457">
    <property type="term" value="P:protein folding"/>
    <property type="evidence" value="ECO:0007669"/>
    <property type="project" value="InterPro"/>
</dbReference>
<dbReference type="GO" id="GO:0000774">
    <property type="term" value="F:adenyl-nucleotide exchange factor activity"/>
    <property type="evidence" value="ECO:0007669"/>
    <property type="project" value="InterPro"/>
</dbReference>
<keyword evidence="3" id="KW-0346">Stress response</keyword>
<proteinExistence type="predicted"/>
<feature type="compositionally biased region" description="Basic and acidic residues" evidence="2">
    <location>
        <begin position="151"/>
        <end position="167"/>
    </location>
</feature>
<dbReference type="GO" id="GO:0042803">
    <property type="term" value="F:protein homodimerization activity"/>
    <property type="evidence" value="ECO:0007669"/>
    <property type="project" value="InterPro"/>
</dbReference>
<keyword evidence="4" id="KW-1185">Reference proteome</keyword>
<feature type="compositionally biased region" description="Basic and acidic residues" evidence="2">
    <location>
        <begin position="201"/>
        <end position="214"/>
    </location>
</feature>
<evidence type="ECO:0000313" key="3">
    <source>
        <dbReference type="EMBL" id="MBA9004759.1"/>
    </source>
</evidence>
<evidence type="ECO:0000256" key="2">
    <source>
        <dbReference type="SAM" id="MobiDB-lite"/>
    </source>
</evidence>
<dbReference type="RefSeq" id="WP_312881087.1">
    <property type="nucleotide sequence ID" value="NZ_JACJII010000001.1"/>
</dbReference>
<comment type="caution">
    <text evidence="3">The sequence shown here is derived from an EMBL/GenBank/DDBJ whole genome shotgun (WGS) entry which is preliminary data.</text>
</comment>
<keyword evidence="1" id="KW-0143">Chaperone</keyword>
<protein>
    <submittedName>
        <fullName evidence="3">Molecular chaperone GrpE (Heat shock protein)</fullName>
    </submittedName>
</protein>
<organism evidence="3 4">
    <name type="scientific">Thermomonospora cellulosilytica</name>
    <dbReference type="NCBI Taxonomy" id="1411118"/>
    <lineage>
        <taxon>Bacteria</taxon>
        <taxon>Bacillati</taxon>
        <taxon>Actinomycetota</taxon>
        <taxon>Actinomycetes</taxon>
        <taxon>Streptosporangiales</taxon>
        <taxon>Thermomonosporaceae</taxon>
        <taxon>Thermomonospora</taxon>
    </lineage>
</organism>
<accession>A0A7W3MZI5</accession>
<dbReference type="AlphaFoldDB" id="A0A7W3MZI5"/>